<sequence>MPVKSPGPGVYNVSSSTQVLSRGRRVADFSFGSAPRSAGSRLYVSRQHAQADGSTILSPGPGAYDHGSIELSQVTSRFAKAPNAAFGTSSRFNQTYMTF</sequence>
<dbReference type="Proteomes" id="UP000485058">
    <property type="component" value="Unassembled WGS sequence"/>
</dbReference>
<dbReference type="AlphaFoldDB" id="A0A6A0A5E5"/>
<dbReference type="InterPro" id="IPR010736">
    <property type="entry name" value="SHIPPO-rpt"/>
</dbReference>
<evidence type="ECO:0000313" key="1">
    <source>
        <dbReference type="EMBL" id="GFH27722.1"/>
    </source>
</evidence>
<gene>
    <name evidence="1" type="ORF">HaLaN_26093</name>
</gene>
<dbReference type="EMBL" id="BLLF01003591">
    <property type="protein sequence ID" value="GFH27722.1"/>
    <property type="molecule type" value="Genomic_DNA"/>
</dbReference>
<reference evidence="1 2" key="1">
    <citation type="submission" date="2020-02" db="EMBL/GenBank/DDBJ databases">
        <title>Draft genome sequence of Haematococcus lacustris strain NIES-144.</title>
        <authorList>
            <person name="Morimoto D."/>
            <person name="Nakagawa S."/>
            <person name="Yoshida T."/>
            <person name="Sawayama S."/>
        </authorList>
    </citation>
    <scope>NUCLEOTIDE SEQUENCE [LARGE SCALE GENOMIC DNA]</scope>
    <source>
        <strain evidence="1 2">NIES-144</strain>
    </source>
</reference>
<accession>A0A6A0A5E5</accession>
<keyword evidence="2" id="KW-1185">Reference proteome</keyword>
<comment type="caution">
    <text evidence="1">The sequence shown here is derived from an EMBL/GenBank/DDBJ whole genome shotgun (WGS) entry which is preliminary data.</text>
</comment>
<proteinExistence type="predicted"/>
<organism evidence="1 2">
    <name type="scientific">Haematococcus lacustris</name>
    <name type="common">Green alga</name>
    <name type="synonym">Haematococcus pluvialis</name>
    <dbReference type="NCBI Taxonomy" id="44745"/>
    <lineage>
        <taxon>Eukaryota</taxon>
        <taxon>Viridiplantae</taxon>
        <taxon>Chlorophyta</taxon>
        <taxon>core chlorophytes</taxon>
        <taxon>Chlorophyceae</taxon>
        <taxon>CS clade</taxon>
        <taxon>Chlamydomonadales</taxon>
        <taxon>Haematococcaceae</taxon>
        <taxon>Haematococcus</taxon>
    </lineage>
</organism>
<evidence type="ECO:0008006" key="3">
    <source>
        <dbReference type="Google" id="ProtNLM"/>
    </source>
</evidence>
<protein>
    <recommendedName>
        <fullName evidence="3">Flagellar associated protein</fullName>
    </recommendedName>
</protein>
<name>A0A6A0A5E5_HAELA</name>
<evidence type="ECO:0000313" key="2">
    <source>
        <dbReference type="Proteomes" id="UP000485058"/>
    </source>
</evidence>
<dbReference type="Pfam" id="PF07004">
    <property type="entry name" value="SHIPPO-rpt"/>
    <property type="match status" value="2"/>
</dbReference>